<dbReference type="Proteomes" id="UP000490386">
    <property type="component" value="Unassembled WGS sequence"/>
</dbReference>
<gene>
    <name evidence="1" type="ORF">F8O03_06085</name>
</gene>
<accession>A0A7J5B6Q4</accession>
<dbReference type="EMBL" id="WBJX01000001">
    <property type="protein sequence ID" value="KAB1639876.1"/>
    <property type="molecule type" value="Genomic_DNA"/>
</dbReference>
<organism evidence="1 2">
    <name type="scientific">Pseudoclavibacter terrae</name>
    <dbReference type="NCBI Taxonomy" id="1530195"/>
    <lineage>
        <taxon>Bacteria</taxon>
        <taxon>Bacillati</taxon>
        <taxon>Actinomycetota</taxon>
        <taxon>Actinomycetes</taxon>
        <taxon>Micrococcales</taxon>
        <taxon>Microbacteriaceae</taxon>
        <taxon>Pseudoclavibacter</taxon>
    </lineage>
</organism>
<dbReference type="AlphaFoldDB" id="A0A7J5B6Q4"/>
<keyword evidence="2" id="KW-1185">Reference proteome</keyword>
<name>A0A7J5B6Q4_9MICO</name>
<sequence>MTPLQRFVHWFIARRATCPECKGPTTARRYCSEACARVDMDVHAY</sequence>
<proteinExistence type="predicted"/>
<protein>
    <submittedName>
        <fullName evidence="1">Uncharacterized protein</fullName>
    </submittedName>
</protein>
<evidence type="ECO:0000313" key="1">
    <source>
        <dbReference type="EMBL" id="KAB1639876.1"/>
    </source>
</evidence>
<comment type="caution">
    <text evidence="1">The sequence shown here is derived from an EMBL/GenBank/DDBJ whole genome shotgun (WGS) entry which is preliminary data.</text>
</comment>
<reference evidence="1 2" key="1">
    <citation type="submission" date="2019-09" db="EMBL/GenBank/DDBJ databases">
        <title>Phylogeny of genus Pseudoclavibacter and closely related genus.</title>
        <authorList>
            <person name="Li Y."/>
        </authorList>
    </citation>
    <scope>NUCLEOTIDE SEQUENCE [LARGE SCALE GENOMIC DNA]</scope>
    <source>
        <strain evidence="1 2">THG-MD12</strain>
    </source>
</reference>
<evidence type="ECO:0000313" key="2">
    <source>
        <dbReference type="Proteomes" id="UP000490386"/>
    </source>
</evidence>